<feature type="transmembrane region" description="Helical" evidence="7">
    <location>
        <begin position="121"/>
        <end position="139"/>
    </location>
</feature>
<feature type="transmembrane region" description="Helical" evidence="7">
    <location>
        <begin position="522"/>
        <end position="549"/>
    </location>
</feature>
<proteinExistence type="inferred from homology"/>
<evidence type="ECO:0000256" key="4">
    <source>
        <dbReference type="ARBA" id="ARBA00022989"/>
    </source>
</evidence>
<dbReference type="PANTHER" id="PTHR31102">
    <property type="match status" value="1"/>
</dbReference>
<dbReference type="Gene3D" id="1.20.1530.20">
    <property type="match status" value="1"/>
</dbReference>
<feature type="transmembrane region" description="Helical" evidence="7">
    <location>
        <begin position="235"/>
        <end position="255"/>
    </location>
</feature>
<feature type="domain" description="Cation/H+ exchanger transmembrane" evidence="8">
    <location>
        <begin position="158"/>
        <end position="535"/>
    </location>
</feature>
<evidence type="ECO:0000259" key="8">
    <source>
        <dbReference type="Pfam" id="PF00999"/>
    </source>
</evidence>
<dbReference type="InterPro" id="IPR006153">
    <property type="entry name" value="Cation/H_exchanger_TM"/>
</dbReference>
<keyword evidence="3 7" id="KW-0812">Transmembrane</keyword>
<gene>
    <name evidence="9" type="ORF">ABEB36_010373</name>
</gene>
<comment type="similarity">
    <text evidence="2">Belongs to the monovalent cation:proton antiporter 1 (CPA1) transporter (TC 2.A.36) family.</text>
</comment>
<protein>
    <recommendedName>
        <fullName evidence="8">Cation/H+ exchanger transmembrane domain-containing protein</fullName>
    </recommendedName>
</protein>
<keyword evidence="4 7" id="KW-1133">Transmembrane helix</keyword>
<feature type="transmembrane region" description="Helical" evidence="7">
    <location>
        <begin position="450"/>
        <end position="472"/>
    </location>
</feature>
<comment type="caution">
    <text evidence="9">The sequence shown here is derived from an EMBL/GenBank/DDBJ whole genome shotgun (WGS) entry which is preliminary data.</text>
</comment>
<feature type="transmembrane region" description="Helical" evidence="7">
    <location>
        <begin position="484"/>
        <end position="510"/>
    </location>
</feature>
<name>A0ABD1EK07_HYPHA</name>
<evidence type="ECO:0000256" key="5">
    <source>
        <dbReference type="ARBA" id="ARBA00023136"/>
    </source>
</evidence>
<feature type="transmembrane region" description="Helical" evidence="7">
    <location>
        <begin position="151"/>
        <end position="176"/>
    </location>
</feature>
<organism evidence="9 10">
    <name type="scientific">Hypothenemus hampei</name>
    <name type="common">Coffee berry borer</name>
    <dbReference type="NCBI Taxonomy" id="57062"/>
    <lineage>
        <taxon>Eukaryota</taxon>
        <taxon>Metazoa</taxon>
        <taxon>Ecdysozoa</taxon>
        <taxon>Arthropoda</taxon>
        <taxon>Hexapoda</taxon>
        <taxon>Insecta</taxon>
        <taxon>Pterygota</taxon>
        <taxon>Neoptera</taxon>
        <taxon>Endopterygota</taxon>
        <taxon>Coleoptera</taxon>
        <taxon>Polyphaga</taxon>
        <taxon>Cucujiformia</taxon>
        <taxon>Curculionidae</taxon>
        <taxon>Scolytinae</taxon>
        <taxon>Hypothenemus</taxon>
    </lineage>
</organism>
<feature type="transmembrane region" description="Helical" evidence="7">
    <location>
        <begin position="368"/>
        <end position="387"/>
    </location>
</feature>
<accession>A0ABD1EK07</accession>
<evidence type="ECO:0000313" key="10">
    <source>
        <dbReference type="Proteomes" id="UP001566132"/>
    </source>
</evidence>
<feature type="transmembrane region" description="Helical" evidence="7">
    <location>
        <begin position="330"/>
        <end position="356"/>
    </location>
</feature>
<dbReference type="Proteomes" id="UP001566132">
    <property type="component" value="Unassembled WGS sequence"/>
</dbReference>
<dbReference type="GO" id="GO:0016020">
    <property type="term" value="C:membrane"/>
    <property type="evidence" value="ECO:0007669"/>
    <property type="project" value="UniProtKB-SubCell"/>
</dbReference>
<evidence type="ECO:0000256" key="7">
    <source>
        <dbReference type="SAM" id="Phobius"/>
    </source>
</evidence>
<feature type="transmembrane region" description="Helical" evidence="7">
    <location>
        <begin position="294"/>
        <end position="318"/>
    </location>
</feature>
<keyword evidence="5 7" id="KW-0472">Membrane</keyword>
<feature type="transmembrane region" description="Helical" evidence="7">
    <location>
        <begin position="261"/>
        <end position="282"/>
    </location>
</feature>
<dbReference type="PANTHER" id="PTHR31102:SF1">
    <property type="entry name" value="CATION_H+ EXCHANGER DOMAIN-CONTAINING PROTEIN"/>
    <property type="match status" value="1"/>
</dbReference>
<dbReference type="InterPro" id="IPR051843">
    <property type="entry name" value="CPA1_transporter"/>
</dbReference>
<feature type="region of interest" description="Disordered" evidence="6">
    <location>
        <begin position="577"/>
        <end position="596"/>
    </location>
</feature>
<comment type="subcellular location">
    <subcellularLocation>
        <location evidence="1">Membrane</location>
        <topology evidence="1">Multi-pass membrane protein</topology>
    </subcellularLocation>
</comment>
<dbReference type="InterPro" id="IPR038770">
    <property type="entry name" value="Na+/solute_symporter_sf"/>
</dbReference>
<dbReference type="EMBL" id="JBDJPC010000007">
    <property type="protein sequence ID" value="KAL1494854.1"/>
    <property type="molecule type" value="Genomic_DNA"/>
</dbReference>
<evidence type="ECO:0000256" key="6">
    <source>
        <dbReference type="SAM" id="MobiDB-lite"/>
    </source>
</evidence>
<evidence type="ECO:0000256" key="3">
    <source>
        <dbReference type="ARBA" id="ARBA00022692"/>
    </source>
</evidence>
<dbReference type="Pfam" id="PF00999">
    <property type="entry name" value="Na_H_Exchanger"/>
    <property type="match status" value="1"/>
</dbReference>
<dbReference type="AlphaFoldDB" id="A0ABD1EK07"/>
<keyword evidence="10" id="KW-1185">Reference proteome</keyword>
<evidence type="ECO:0000256" key="2">
    <source>
        <dbReference type="ARBA" id="ARBA00007367"/>
    </source>
</evidence>
<evidence type="ECO:0000313" key="9">
    <source>
        <dbReference type="EMBL" id="KAL1494854.1"/>
    </source>
</evidence>
<reference evidence="9 10" key="1">
    <citation type="submission" date="2024-05" db="EMBL/GenBank/DDBJ databases">
        <title>Genetic variation in Jamaican populations of the coffee berry borer (Hypothenemus hampei).</title>
        <authorList>
            <person name="Errbii M."/>
            <person name="Myrie A."/>
        </authorList>
    </citation>
    <scope>NUCLEOTIDE SEQUENCE [LARGE SCALE GENOMIC DNA]</scope>
    <source>
        <strain evidence="9">JA-Hopewell-2020-01-JO</strain>
        <tissue evidence="9">Whole body</tissue>
    </source>
</reference>
<evidence type="ECO:0000256" key="1">
    <source>
        <dbReference type="ARBA" id="ARBA00004141"/>
    </source>
</evidence>
<sequence length="610" mass="66242">MSENRNSYNLHKANDDFKSKPGSILPRLNGIDNLGLDPDMEETKKNDVNILTRSLSRISSTSTKSKTRFSDNGDDNPRSWWYAFCLKCRSKESTPESWEPKYWSFLCPYPFCPDYRKFSRLLSLAVIGIVAWCIFYIIVGPLAGPPTGKLFQLLILILVSKLGGWLVGLTSLPGLIGMLFTGLIMQNCHIVDIDPSFYPITKHLRRLALVIILIRAGLDLDPAALKRLKLVVIKLGVGPWLIEAATICIMGKFLLNLPWDYSSALGSVVAAVSPAVTVVCLLRLRNKGYGVTKGIPTLVIAIAGIDDAVSVAGFEIIVNAMFSGGSLTSIILQAPVSIVGGIGFGVFWGLLCFYIPEKNDPYVSPLRILLVFVGCTISVFGSDYIGYGGAGPLGCVSAAFTSLVVWSKQGWDVEDSPAHEAFEILWMFFEPILFAITGAQIKLNELDGGVVLIGLGVLVASAVIRIVSTIFLGIGCDLNLKEKLFVSIALQAKATVQAALAPVLLGLVANKTRPEYVYAEKVLMVCVLSIMLTAPLSAMCMTILGPIFLTKTTTPFSPADLRRSIRSVRSLKDFEVDPSKEPTISNDEEKTSSGLGKGIIQGDINKTMIM</sequence>